<dbReference type="PANTHER" id="PTHR37540">
    <property type="entry name" value="TRANSCRIPTION FACTOR (ACR-2), PUTATIVE-RELATED-RELATED"/>
    <property type="match status" value="1"/>
</dbReference>
<feature type="compositionally biased region" description="Polar residues" evidence="1">
    <location>
        <begin position="65"/>
        <end position="88"/>
    </location>
</feature>
<gene>
    <name evidence="2" type="ORF">LTR84_008463</name>
</gene>
<name>A0AAV9MYF6_9EURO</name>
<protein>
    <recommendedName>
        <fullName evidence="4">Transcription factor domain-containing protein</fullName>
    </recommendedName>
</protein>
<dbReference type="EMBL" id="JAVRRD010000031">
    <property type="protein sequence ID" value="KAK5046319.1"/>
    <property type="molecule type" value="Genomic_DNA"/>
</dbReference>
<evidence type="ECO:0000256" key="1">
    <source>
        <dbReference type="SAM" id="MobiDB-lite"/>
    </source>
</evidence>
<reference evidence="2 3" key="1">
    <citation type="submission" date="2023-08" db="EMBL/GenBank/DDBJ databases">
        <title>Black Yeasts Isolated from many extreme environments.</title>
        <authorList>
            <person name="Coleine C."/>
            <person name="Stajich J.E."/>
            <person name="Selbmann L."/>
        </authorList>
    </citation>
    <scope>NUCLEOTIDE SEQUENCE [LARGE SCALE GENOMIC DNA]</scope>
    <source>
        <strain evidence="2 3">CCFEE 5792</strain>
    </source>
</reference>
<dbReference type="PANTHER" id="PTHR37540:SF5">
    <property type="entry name" value="TRANSCRIPTION FACTOR DOMAIN-CONTAINING PROTEIN"/>
    <property type="match status" value="1"/>
</dbReference>
<feature type="compositionally biased region" description="Basic and acidic residues" evidence="1">
    <location>
        <begin position="28"/>
        <end position="38"/>
    </location>
</feature>
<comment type="caution">
    <text evidence="2">The sequence shown here is derived from an EMBL/GenBank/DDBJ whole genome shotgun (WGS) entry which is preliminary data.</text>
</comment>
<accession>A0AAV9MYF6</accession>
<dbReference type="GeneID" id="89976626"/>
<evidence type="ECO:0000313" key="3">
    <source>
        <dbReference type="Proteomes" id="UP001358417"/>
    </source>
</evidence>
<feature type="region of interest" description="Disordered" evidence="1">
    <location>
        <begin position="1"/>
        <end position="88"/>
    </location>
</feature>
<organism evidence="2 3">
    <name type="scientific">Exophiala bonariae</name>
    <dbReference type="NCBI Taxonomy" id="1690606"/>
    <lineage>
        <taxon>Eukaryota</taxon>
        <taxon>Fungi</taxon>
        <taxon>Dikarya</taxon>
        <taxon>Ascomycota</taxon>
        <taxon>Pezizomycotina</taxon>
        <taxon>Eurotiomycetes</taxon>
        <taxon>Chaetothyriomycetidae</taxon>
        <taxon>Chaetothyriales</taxon>
        <taxon>Herpotrichiellaceae</taxon>
        <taxon>Exophiala</taxon>
    </lineage>
</organism>
<dbReference type="Proteomes" id="UP001358417">
    <property type="component" value="Unassembled WGS sequence"/>
</dbReference>
<proteinExistence type="predicted"/>
<feature type="region of interest" description="Disordered" evidence="1">
    <location>
        <begin position="173"/>
        <end position="192"/>
    </location>
</feature>
<dbReference type="RefSeq" id="XP_064701913.1">
    <property type="nucleotide sequence ID" value="XM_064852008.1"/>
</dbReference>
<keyword evidence="3" id="KW-1185">Reference proteome</keyword>
<feature type="compositionally biased region" description="Polar residues" evidence="1">
    <location>
        <begin position="179"/>
        <end position="192"/>
    </location>
</feature>
<sequence>MPPKSKRSKSPESPFMFVNEDAATLNRKTKDFALDRTKQSHVQRQNFARKRRMQDDAKNSRHRPIQQTSASATSVEEGQSQNIPSSSGSEYFNVLQHLDMAETSTSTSPSPSQAGVLDPRLFMDLFNSPISSVHVPQSKEAVHGFPHAYQPGNFFDTPIRSPNTPFAQQKSIDRGHGLGTSTNGLSSPTRTPRQPLEEWAPALIAYHNQTVLPEQFWMETGKVSLSQMRHASSIHTDMQACMAEPAHMYAFLASAATQMIEREGKILVRGATEQDIQRIPAYFKHKAIRALRVKLGSSKLDHSVAIDVHRLYMTTYYSETGESAEPHFHALLSMVESLGGLNTFNDYQLENIVFFDCYTALERMEPPRLLETWDPGSLTVDQLLAIDEQLRFHAQPASRFDKTLLDMNQNGISSVLTEVVEVLKMSSFLTSLPEYFPDYHKWLTRRGFALLHRCLSMPSTNKLSAVQDSLRMALIYWIATCCFPARGRVHASSSVYLLKERLEETSLHNYWHPHSDHLLWISVFGGICAIQDDDELEFYVTLARSSALRAGIHSFEELEDLFSTLLYEPKTQQDPIKDFSELIWPH</sequence>
<dbReference type="AlphaFoldDB" id="A0AAV9MYF6"/>
<evidence type="ECO:0008006" key="4">
    <source>
        <dbReference type="Google" id="ProtNLM"/>
    </source>
</evidence>
<evidence type="ECO:0000313" key="2">
    <source>
        <dbReference type="EMBL" id="KAK5046319.1"/>
    </source>
</evidence>